<sequence length="274" mass="29798">MSGHHADAVFAGSVPELYDTYMVPLIFAPYATDLASRLRPRRLSRVLEIAAGTGVATRAMAAALPESCAIVATDLNQAMLDHARAVGTPRAVEWRQADALQLPFEDATFDAVVCQFGAMFFPDKSRAFAEARRVLRKGGVFIFSVWDRIAENEFADVVTTALASVFPWDPPRFMARTPHGYHDRELIARDLANAGFTRSPRIDTVAARSRAESPRVAAMAYCHGTPLRNEIEARDAARLGVATEVAAEAIARRFGRGSVDGKIQAHVVTVEAGD</sequence>
<dbReference type="CDD" id="cd02440">
    <property type="entry name" value="AdoMet_MTases"/>
    <property type="match status" value="1"/>
</dbReference>
<keyword evidence="2" id="KW-0489">Methyltransferase</keyword>
<dbReference type="Proteomes" id="UP001549251">
    <property type="component" value="Unassembled WGS sequence"/>
</dbReference>
<gene>
    <name evidence="2" type="ORF">ABIE04_003338</name>
</gene>
<keyword evidence="3" id="KW-1185">Reference proteome</keyword>
<dbReference type="PANTHER" id="PTHR43591:SF24">
    <property type="entry name" value="2-METHOXY-6-POLYPRENYL-1,4-BENZOQUINOL METHYLASE, MITOCHONDRIAL"/>
    <property type="match status" value="1"/>
</dbReference>
<dbReference type="GO" id="GO:0008168">
    <property type="term" value="F:methyltransferase activity"/>
    <property type="evidence" value="ECO:0007669"/>
    <property type="project" value="UniProtKB-KW"/>
</dbReference>
<dbReference type="SUPFAM" id="SSF53335">
    <property type="entry name" value="S-adenosyl-L-methionine-dependent methyltransferases"/>
    <property type="match status" value="1"/>
</dbReference>
<feature type="domain" description="Methyltransferase type 11" evidence="1">
    <location>
        <begin position="47"/>
        <end position="143"/>
    </location>
</feature>
<dbReference type="PANTHER" id="PTHR43591">
    <property type="entry name" value="METHYLTRANSFERASE"/>
    <property type="match status" value="1"/>
</dbReference>
<keyword evidence="2" id="KW-0808">Transferase</keyword>
<evidence type="ECO:0000259" key="1">
    <source>
        <dbReference type="Pfam" id="PF08241"/>
    </source>
</evidence>
<proteinExistence type="predicted"/>
<accession>A0ABV2Q0Y5</accession>
<comment type="caution">
    <text evidence="2">The sequence shown here is derived from an EMBL/GenBank/DDBJ whole genome shotgun (WGS) entry which is preliminary data.</text>
</comment>
<dbReference type="RefSeq" id="WP_354552810.1">
    <property type="nucleotide sequence ID" value="NZ_JBEPSD010000004.1"/>
</dbReference>
<dbReference type="Pfam" id="PF08241">
    <property type="entry name" value="Methyltransf_11"/>
    <property type="match status" value="1"/>
</dbReference>
<dbReference type="GO" id="GO:0032259">
    <property type="term" value="P:methylation"/>
    <property type="evidence" value="ECO:0007669"/>
    <property type="project" value="UniProtKB-KW"/>
</dbReference>
<reference evidence="2 3" key="1">
    <citation type="submission" date="2024-06" db="EMBL/GenBank/DDBJ databases">
        <title>Sorghum-associated microbial communities from plants grown in Nebraska, USA.</title>
        <authorList>
            <person name="Schachtman D."/>
        </authorList>
    </citation>
    <scope>NUCLEOTIDE SEQUENCE [LARGE SCALE GENOMIC DNA]</scope>
    <source>
        <strain evidence="2 3">1757</strain>
    </source>
</reference>
<evidence type="ECO:0000313" key="3">
    <source>
        <dbReference type="Proteomes" id="UP001549251"/>
    </source>
</evidence>
<name>A0ABV2Q0Y5_9GAMM</name>
<protein>
    <submittedName>
        <fullName evidence="2">SAM-dependent methyltransferase</fullName>
    </submittedName>
</protein>
<dbReference type="EMBL" id="JBEPSD010000004">
    <property type="protein sequence ID" value="MET4570956.1"/>
    <property type="molecule type" value="Genomic_DNA"/>
</dbReference>
<organism evidence="2 3">
    <name type="scientific">Rhodanobacter soli</name>
    <dbReference type="NCBI Taxonomy" id="590609"/>
    <lineage>
        <taxon>Bacteria</taxon>
        <taxon>Pseudomonadati</taxon>
        <taxon>Pseudomonadota</taxon>
        <taxon>Gammaproteobacteria</taxon>
        <taxon>Lysobacterales</taxon>
        <taxon>Rhodanobacteraceae</taxon>
        <taxon>Rhodanobacter</taxon>
    </lineage>
</organism>
<dbReference type="Gene3D" id="3.40.50.150">
    <property type="entry name" value="Vaccinia Virus protein VP39"/>
    <property type="match status" value="1"/>
</dbReference>
<evidence type="ECO:0000313" key="2">
    <source>
        <dbReference type="EMBL" id="MET4570956.1"/>
    </source>
</evidence>
<dbReference type="InterPro" id="IPR029063">
    <property type="entry name" value="SAM-dependent_MTases_sf"/>
</dbReference>
<dbReference type="InterPro" id="IPR013216">
    <property type="entry name" value="Methyltransf_11"/>
</dbReference>